<keyword evidence="3" id="KW-0813">Transport</keyword>
<dbReference type="PANTHER" id="PTHR46494:SF1">
    <property type="entry name" value="CORA FAMILY METAL ION TRANSPORTER (EUROFUNG)"/>
    <property type="match status" value="1"/>
</dbReference>
<keyword evidence="9 12" id="KW-0472">Membrane</keyword>
<evidence type="ECO:0000256" key="2">
    <source>
        <dbReference type="ARBA" id="ARBA00009765"/>
    </source>
</evidence>
<evidence type="ECO:0000256" key="5">
    <source>
        <dbReference type="ARBA" id="ARBA00022692"/>
    </source>
</evidence>
<gene>
    <name evidence="13" type="ORF">IS491_22205</name>
</gene>
<name>A0AAE2RWF8_CLOBE</name>
<feature type="transmembrane region" description="Helical" evidence="12">
    <location>
        <begin position="280"/>
        <end position="300"/>
    </location>
</feature>
<dbReference type="Gene3D" id="1.20.58.340">
    <property type="entry name" value="Magnesium transport protein CorA, transmembrane region"/>
    <property type="match status" value="2"/>
</dbReference>
<dbReference type="GO" id="GO:0050897">
    <property type="term" value="F:cobalt ion binding"/>
    <property type="evidence" value="ECO:0007669"/>
    <property type="project" value="TreeGrafter"/>
</dbReference>
<comment type="caution">
    <text evidence="13">The sequence shown here is derived from an EMBL/GenBank/DDBJ whole genome shotgun (WGS) entry which is preliminary data.</text>
</comment>
<dbReference type="PANTHER" id="PTHR46494">
    <property type="entry name" value="CORA FAMILY METAL ION TRANSPORTER (EUROFUNG)"/>
    <property type="match status" value="1"/>
</dbReference>
<dbReference type="EMBL" id="JADOEF010000001">
    <property type="protein sequence ID" value="MBF7811327.1"/>
    <property type="molecule type" value="Genomic_DNA"/>
</dbReference>
<keyword evidence="7 12" id="KW-1133">Transmembrane helix</keyword>
<evidence type="ECO:0000256" key="10">
    <source>
        <dbReference type="ARBA" id="ARBA00034269"/>
    </source>
</evidence>
<feature type="transmembrane region" description="Helical" evidence="12">
    <location>
        <begin position="249"/>
        <end position="268"/>
    </location>
</feature>
<reference evidence="13" key="1">
    <citation type="submission" date="2020-11" db="EMBL/GenBank/DDBJ databases">
        <authorList>
            <person name="Thieme N."/>
            <person name="Liebl W."/>
            <person name="Zverlov V."/>
        </authorList>
    </citation>
    <scope>NUCLEOTIDE SEQUENCE</scope>
    <source>
        <strain evidence="13">NT08</strain>
    </source>
</reference>
<dbReference type="GO" id="GO:0015095">
    <property type="term" value="F:magnesium ion transmembrane transporter activity"/>
    <property type="evidence" value="ECO:0007669"/>
    <property type="project" value="TreeGrafter"/>
</dbReference>
<evidence type="ECO:0000256" key="3">
    <source>
        <dbReference type="ARBA" id="ARBA00022448"/>
    </source>
</evidence>
<evidence type="ECO:0000256" key="7">
    <source>
        <dbReference type="ARBA" id="ARBA00022989"/>
    </source>
</evidence>
<dbReference type="GO" id="GO:0015087">
    <property type="term" value="F:cobalt ion transmembrane transporter activity"/>
    <property type="evidence" value="ECO:0007669"/>
    <property type="project" value="TreeGrafter"/>
</dbReference>
<comment type="subcellular location">
    <subcellularLocation>
        <location evidence="1">Cell membrane</location>
        <topology evidence="1">Multi-pass membrane protein</topology>
    </subcellularLocation>
</comment>
<dbReference type="FunFam" id="1.20.58.340:FF:000004">
    <property type="entry name" value="Magnesium transport protein CorA"/>
    <property type="match status" value="1"/>
</dbReference>
<proteinExistence type="inferred from homology"/>
<organism evidence="13 14">
    <name type="scientific">Clostridium beijerinckii</name>
    <name type="common">Clostridium MP</name>
    <dbReference type="NCBI Taxonomy" id="1520"/>
    <lineage>
        <taxon>Bacteria</taxon>
        <taxon>Bacillati</taxon>
        <taxon>Bacillota</taxon>
        <taxon>Clostridia</taxon>
        <taxon>Eubacteriales</taxon>
        <taxon>Clostridiaceae</taxon>
        <taxon>Clostridium</taxon>
    </lineage>
</organism>
<evidence type="ECO:0000256" key="6">
    <source>
        <dbReference type="ARBA" id="ARBA00022842"/>
    </source>
</evidence>
<dbReference type="InterPro" id="IPR045861">
    <property type="entry name" value="CorA_cytoplasmic_dom"/>
</dbReference>
<evidence type="ECO:0000313" key="14">
    <source>
        <dbReference type="Proteomes" id="UP000631418"/>
    </source>
</evidence>
<evidence type="ECO:0000256" key="8">
    <source>
        <dbReference type="ARBA" id="ARBA00023065"/>
    </source>
</evidence>
<dbReference type="SUPFAM" id="SSF143865">
    <property type="entry name" value="CorA soluble domain-like"/>
    <property type="match status" value="1"/>
</dbReference>
<protein>
    <submittedName>
        <fullName evidence="13">Magnesium transporter</fullName>
    </submittedName>
</protein>
<evidence type="ECO:0000256" key="9">
    <source>
        <dbReference type="ARBA" id="ARBA00023136"/>
    </source>
</evidence>
<keyword evidence="6" id="KW-0460">Magnesium</keyword>
<dbReference type="Pfam" id="PF01544">
    <property type="entry name" value="CorA"/>
    <property type="match status" value="1"/>
</dbReference>
<dbReference type="Proteomes" id="UP000631418">
    <property type="component" value="Unassembled WGS sequence"/>
</dbReference>
<evidence type="ECO:0000256" key="11">
    <source>
        <dbReference type="ARBA" id="ARBA00045497"/>
    </source>
</evidence>
<keyword evidence="8" id="KW-0406">Ion transport</keyword>
<keyword evidence="4" id="KW-1003">Cell membrane</keyword>
<evidence type="ECO:0000313" key="13">
    <source>
        <dbReference type="EMBL" id="MBF7811327.1"/>
    </source>
</evidence>
<comment type="similarity">
    <text evidence="2">Belongs to the CorA metal ion transporter (MIT) (TC 1.A.35) family.</text>
</comment>
<dbReference type="CDD" id="cd12826">
    <property type="entry name" value="EcCorA_ZntB-like_u1"/>
    <property type="match status" value="1"/>
</dbReference>
<evidence type="ECO:0000256" key="12">
    <source>
        <dbReference type="SAM" id="Phobius"/>
    </source>
</evidence>
<comment type="function">
    <text evidence="11">Mediates influx of magnesium ions. Alternates between open and closed states. Activated by low cytoplasmic Mg(2+) levels. Inactive when cytoplasmic Mg(2+) levels are high.</text>
</comment>
<sequence>MVYVLENDILQSDKMESITTNNNKLFVVVIKFDELKSVSGILNINEKLLYDCMNGRTSKFESYEGLDYISLKIPTINNVLKQSKKVSMFLQKNVLVFISDGNDILEEVISKSKTGEIKGLNLSKLLYAFFDKLTFEDTYHIEELEYEIAALEEGLMTSKNDNYLKKIIMLRKKLLKLKRYYERLLNIAESIEENDNGLIDKKIIRYFRMFTNRINRLYQNVNNLRDYVTQVREAYQAQVDINQNQLMRLFTVVTTIFLPLTLIVGWYGMNFNMPEYGWSYGYPFVISISVSVVVLCGVWFKKNKWL</sequence>
<dbReference type="InterPro" id="IPR002523">
    <property type="entry name" value="MgTranspt_CorA/ZnTranspt_ZntB"/>
</dbReference>
<comment type="catalytic activity">
    <reaction evidence="10">
        <text>Mg(2+)(in) = Mg(2+)(out)</text>
        <dbReference type="Rhea" id="RHEA:29827"/>
        <dbReference type="ChEBI" id="CHEBI:18420"/>
    </reaction>
</comment>
<keyword evidence="5 12" id="KW-0812">Transmembrane</keyword>
<dbReference type="OMA" id="LRIHYEQ"/>
<dbReference type="SUPFAM" id="SSF144083">
    <property type="entry name" value="Magnesium transport protein CorA, transmembrane region"/>
    <property type="match status" value="1"/>
</dbReference>
<dbReference type="GO" id="GO:0000287">
    <property type="term" value="F:magnesium ion binding"/>
    <property type="evidence" value="ECO:0007669"/>
    <property type="project" value="TreeGrafter"/>
</dbReference>
<dbReference type="GO" id="GO:0005886">
    <property type="term" value="C:plasma membrane"/>
    <property type="evidence" value="ECO:0007669"/>
    <property type="project" value="UniProtKB-SubCell"/>
</dbReference>
<evidence type="ECO:0000256" key="4">
    <source>
        <dbReference type="ARBA" id="ARBA00022475"/>
    </source>
</evidence>
<dbReference type="Gene3D" id="3.30.460.20">
    <property type="entry name" value="CorA soluble domain-like"/>
    <property type="match status" value="1"/>
</dbReference>
<dbReference type="AlphaFoldDB" id="A0AAE2RWF8"/>
<dbReference type="RefSeq" id="WP_012058129.1">
    <property type="nucleotide sequence ID" value="NZ_CP053893.1"/>
</dbReference>
<accession>A0AAE2RWF8</accession>
<evidence type="ECO:0000256" key="1">
    <source>
        <dbReference type="ARBA" id="ARBA00004651"/>
    </source>
</evidence>
<dbReference type="InterPro" id="IPR045863">
    <property type="entry name" value="CorA_TM1_TM2"/>
</dbReference>